<evidence type="ECO:0000313" key="1">
    <source>
        <dbReference type="EMBL" id="APL99345.1"/>
    </source>
</evidence>
<dbReference type="KEGG" id="vg:54984311"/>
<accession>A0A2D0W9L1</accession>
<name>A0A2D0W9L1_9CAUD</name>
<proteinExistence type="predicted"/>
<evidence type="ECO:0000313" key="2">
    <source>
        <dbReference type="Proteomes" id="UP000241807"/>
    </source>
</evidence>
<reference evidence="2" key="2">
    <citation type="journal article" date="2021" name="Viruses">
        <title>Are Bordetella bronchiseptica Siphoviruses (Genus Vojvodinavirus) Appropriate for Phage Therapy Bacterial Allies or Foes?</title>
        <authorList>
            <person name="Petrovic Fabijan A."/>
            <person name="Aleksic Sabo V."/>
            <person name="Gavric D."/>
            <person name="Doffkay Z."/>
            <person name="Rakhely G."/>
            <person name="Knezevic P."/>
        </authorList>
    </citation>
    <scope>NUCLEOTIDE SEQUENCE [LARGE SCALE GENOMIC DNA]</scope>
</reference>
<dbReference type="EMBL" id="KY000220">
    <property type="protein sequence ID" value="APL99345.1"/>
    <property type="molecule type" value="Genomic_DNA"/>
</dbReference>
<dbReference type="GeneID" id="54984311"/>
<keyword evidence="2" id="KW-1185">Reference proteome</keyword>
<organism evidence="1 2">
    <name type="scientific">Bordetella phage FP1</name>
    <dbReference type="NCBI Taxonomy" id="1916125"/>
    <lineage>
        <taxon>Viruses</taxon>
        <taxon>Duplodnaviria</taxon>
        <taxon>Heunggongvirae</taxon>
        <taxon>Uroviricota</taxon>
        <taxon>Caudoviricetes</taxon>
        <taxon>Mesyanzhinovviridae</taxon>
        <taxon>Rabinowitzvirinae</taxon>
        <taxon>Vojvodinavirus</taxon>
        <taxon>Vojvodinavirus FP1</taxon>
        <taxon>Bordetella virus FP1</taxon>
    </lineage>
</organism>
<sequence length="63" mass="7152">MEKNEGVDRRVRNMTSSIGSTRDGYLVRQVVVECEDGTLWRLCDNDAGTVEWVRLPPITLRAS</sequence>
<dbReference type="Proteomes" id="UP000241807">
    <property type="component" value="Segment"/>
</dbReference>
<protein>
    <submittedName>
        <fullName evidence="1">Uncharacterized protein</fullName>
    </submittedName>
</protein>
<dbReference type="RefSeq" id="YP_009794060.1">
    <property type="nucleotide sequence ID" value="NC_047878.1"/>
</dbReference>
<reference evidence="1 2" key="1">
    <citation type="submission" date="2016-10" db="EMBL/GenBank/DDBJ databases">
        <title>Properties of three new Bordetella phage species from family Siphoviridae.</title>
        <authorList>
            <person name="Knezevic P."/>
            <person name="Petrovic Fabijan A."/>
            <person name="Doffkay Z."/>
            <person name="Rakhely G."/>
        </authorList>
    </citation>
    <scope>NUCLEOTIDE SEQUENCE [LARGE SCALE GENOMIC DNA]</scope>
</reference>